<evidence type="ECO:0000313" key="1">
    <source>
        <dbReference type="EMBL" id="BFP49395.1"/>
    </source>
</evidence>
<dbReference type="SUPFAM" id="SSF52091">
    <property type="entry name" value="SpoIIaa-like"/>
    <property type="match status" value="1"/>
</dbReference>
<dbReference type="EMBL" id="AP035881">
    <property type="protein sequence ID" value="BFP49395.1"/>
    <property type="molecule type" value="Genomic_DNA"/>
</dbReference>
<name>A0AB33K9E6_9ACTN</name>
<dbReference type="Gene3D" id="3.30.750.24">
    <property type="entry name" value="STAS domain"/>
    <property type="match status" value="1"/>
</dbReference>
<sequence>MILARLGAAAPVDCCGDEGRVPAIARSGFRDSSGVNLLLQSRLRVQEAGHALRLATVSGPGETTLELTGASQVFCQYAGVADAFEVS</sequence>
<organism evidence="1">
    <name type="scientific">Kitasatospora sp. CMC57</name>
    <dbReference type="NCBI Taxonomy" id="3231513"/>
    <lineage>
        <taxon>Bacteria</taxon>
        <taxon>Bacillati</taxon>
        <taxon>Actinomycetota</taxon>
        <taxon>Actinomycetes</taxon>
        <taxon>Kitasatosporales</taxon>
        <taxon>Streptomycetaceae</taxon>
        <taxon>Kitasatospora</taxon>
    </lineage>
</organism>
<reference evidence="1" key="1">
    <citation type="submission" date="2024-07" db="EMBL/GenBank/DDBJ databases">
        <title>Complete genome sequences of cellulolytic bacteria, Kitasatospora sp. CMC57 and Streptomyces sp. CMC78, isolated from Japanese agricultural soil.</title>
        <authorList>
            <person name="Hashimoto T."/>
            <person name="Ito M."/>
            <person name="Iwamoto M."/>
            <person name="Fukahori D."/>
            <person name="Shoda T."/>
            <person name="Sakoda M."/>
            <person name="Morohoshi T."/>
            <person name="Mitsuboshi M."/>
            <person name="Nishizawa T."/>
        </authorList>
    </citation>
    <scope>NUCLEOTIDE SEQUENCE</scope>
    <source>
        <strain evidence="1">CMC57</strain>
    </source>
</reference>
<accession>A0AB33K9E6</accession>
<proteinExistence type="predicted"/>
<gene>
    <name evidence="1" type="ORF">KCMC57_57630</name>
</gene>
<dbReference type="InterPro" id="IPR036513">
    <property type="entry name" value="STAS_dom_sf"/>
</dbReference>
<dbReference type="RefSeq" id="WP_407991511.1">
    <property type="nucleotide sequence ID" value="NZ_AP035881.2"/>
</dbReference>
<dbReference type="AlphaFoldDB" id="A0AB33K9E6"/>
<protein>
    <recommendedName>
        <fullName evidence="2">STAS domain-containing protein</fullName>
    </recommendedName>
</protein>
<evidence type="ECO:0008006" key="2">
    <source>
        <dbReference type="Google" id="ProtNLM"/>
    </source>
</evidence>